<evidence type="ECO:0000313" key="1">
    <source>
        <dbReference type="EMBL" id="KAK7380220.1"/>
    </source>
</evidence>
<dbReference type="AlphaFoldDB" id="A0AAN9NVP0"/>
<organism evidence="1 2">
    <name type="scientific">Psophocarpus tetragonolobus</name>
    <name type="common">Winged bean</name>
    <name type="synonym">Dolichos tetragonolobus</name>
    <dbReference type="NCBI Taxonomy" id="3891"/>
    <lineage>
        <taxon>Eukaryota</taxon>
        <taxon>Viridiplantae</taxon>
        <taxon>Streptophyta</taxon>
        <taxon>Embryophyta</taxon>
        <taxon>Tracheophyta</taxon>
        <taxon>Spermatophyta</taxon>
        <taxon>Magnoliopsida</taxon>
        <taxon>eudicotyledons</taxon>
        <taxon>Gunneridae</taxon>
        <taxon>Pentapetalae</taxon>
        <taxon>rosids</taxon>
        <taxon>fabids</taxon>
        <taxon>Fabales</taxon>
        <taxon>Fabaceae</taxon>
        <taxon>Papilionoideae</taxon>
        <taxon>50 kb inversion clade</taxon>
        <taxon>NPAAA clade</taxon>
        <taxon>indigoferoid/millettioid clade</taxon>
        <taxon>Phaseoleae</taxon>
        <taxon>Psophocarpus</taxon>
    </lineage>
</organism>
<name>A0AAN9NVP0_PSOTE</name>
<comment type="caution">
    <text evidence="1">The sequence shown here is derived from an EMBL/GenBank/DDBJ whole genome shotgun (WGS) entry which is preliminary data.</text>
</comment>
<keyword evidence="2" id="KW-1185">Reference proteome</keyword>
<evidence type="ECO:0000313" key="2">
    <source>
        <dbReference type="Proteomes" id="UP001386955"/>
    </source>
</evidence>
<proteinExistence type="predicted"/>
<dbReference type="EMBL" id="JAYMYS010000009">
    <property type="protein sequence ID" value="KAK7380220.1"/>
    <property type="molecule type" value="Genomic_DNA"/>
</dbReference>
<reference evidence="1 2" key="1">
    <citation type="submission" date="2024-01" db="EMBL/GenBank/DDBJ databases">
        <title>The genomes of 5 underutilized Papilionoideae crops provide insights into root nodulation and disease resistanc.</title>
        <authorList>
            <person name="Jiang F."/>
        </authorList>
    </citation>
    <scope>NUCLEOTIDE SEQUENCE [LARGE SCALE GENOMIC DNA]</scope>
    <source>
        <strain evidence="1">DUOXIRENSHENG_FW03</strain>
        <tissue evidence="1">Leaves</tissue>
    </source>
</reference>
<dbReference type="Proteomes" id="UP001386955">
    <property type="component" value="Unassembled WGS sequence"/>
</dbReference>
<gene>
    <name evidence="1" type="ORF">VNO78_32725</name>
</gene>
<protein>
    <submittedName>
        <fullName evidence="1">Uncharacterized protein</fullName>
    </submittedName>
</protein>
<accession>A0AAN9NVP0</accession>
<sequence length="68" mass="7649">MTKSRSKSAMLLGTEMAKELRMERYDMTTHAFSLISLALLEKHYYPTVGGCCSGTYSFPQLSTVMAYL</sequence>